<dbReference type="InterPro" id="IPR029016">
    <property type="entry name" value="GAF-like_dom_sf"/>
</dbReference>
<dbReference type="InterPro" id="IPR005467">
    <property type="entry name" value="His_kinase_dom"/>
</dbReference>
<dbReference type="PROSITE" id="PS50109">
    <property type="entry name" value="HIS_KIN"/>
    <property type="match status" value="1"/>
</dbReference>
<proteinExistence type="predicted"/>
<dbReference type="AlphaFoldDB" id="A0A4S1CKA3"/>
<dbReference type="InterPro" id="IPR003018">
    <property type="entry name" value="GAF"/>
</dbReference>
<dbReference type="InterPro" id="IPR003661">
    <property type="entry name" value="HisK_dim/P_dom"/>
</dbReference>
<accession>A0A4S1CKA3</accession>
<dbReference type="Pfam" id="PF01590">
    <property type="entry name" value="GAF"/>
    <property type="match status" value="1"/>
</dbReference>
<keyword evidence="3" id="KW-0597">Phosphoprotein</keyword>
<evidence type="ECO:0000313" key="6">
    <source>
        <dbReference type="Proteomes" id="UP000306416"/>
    </source>
</evidence>
<dbReference type="Gene3D" id="3.30.565.10">
    <property type="entry name" value="Histidine kinase-like ATPase, C-terminal domain"/>
    <property type="match status" value="1"/>
</dbReference>
<dbReference type="SUPFAM" id="SSF47384">
    <property type="entry name" value="Homodimeric domain of signal transducing histidine kinase"/>
    <property type="match status" value="1"/>
</dbReference>
<dbReference type="SMART" id="SM00387">
    <property type="entry name" value="HATPase_c"/>
    <property type="match status" value="1"/>
</dbReference>
<organism evidence="5 6">
    <name type="scientific">Geomonas terrae</name>
    <dbReference type="NCBI Taxonomy" id="2562681"/>
    <lineage>
        <taxon>Bacteria</taxon>
        <taxon>Pseudomonadati</taxon>
        <taxon>Thermodesulfobacteriota</taxon>
        <taxon>Desulfuromonadia</taxon>
        <taxon>Geobacterales</taxon>
        <taxon>Geobacteraceae</taxon>
        <taxon>Geomonas</taxon>
    </lineage>
</organism>
<dbReference type="Gene3D" id="3.30.450.40">
    <property type="match status" value="1"/>
</dbReference>
<evidence type="ECO:0000313" key="5">
    <source>
        <dbReference type="EMBL" id="TGU74147.1"/>
    </source>
</evidence>
<evidence type="ECO:0000256" key="2">
    <source>
        <dbReference type="ARBA" id="ARBA00012438"/>
    </source>
</evidence>
<dbReference type="InterPro" id="IPR004358">
    <property type="entry name" value="Sig_transdc_His_kin-like_C"/>
</dbReference>
<dbReference type="PANTHER" id="PTHR43065:SF42">
    <property type="entry name" value="TWO-COMPONENT SENSOR PPRA"/>
    <property type="match status" value="1"/>
</dbReference>
<dbReference type="InterPro" id="IPR003594">
    <property type="entry name" value="HATPase_dom"/>
</dbReference>
<comment type="caution">
    <text evidence="5">The sequence shown here is derived from an EMBL/GenBank/DDBJ whole genome shotgun (WGS) entry which is preliminary data.</text>
</comment>
<dbReference type="InterPro" id="IPR036890">
    <property type="entry name" value="HATPase_C_sf"/>
</dbReference>
<evidence type="ECO:0000259" key="4">
    <source>
        <dbReference type="PROSITE" id="PS50109"/>
    </source>
</evidence>
<dbReference type="Gene3D" id="1.10.287.130">
    <property type="match status" value="1"/>
</dbReference>
<sequence length="701" mass="77082">MSEQPLYNSKIISIFVTLLKKKYPSVDVRDILCYAGITAYELSDEGHWLTQTQVDRFHARMTQLVGTDIAREGGRFATSKEALSASAKYTLGLIGPGNTLLAAGKCASHFTRSSRFVGRRIAENKAEITVTPYEGVQEKPYQCENRIGFFEAIVTMFDYDIPLVEHPECIFNGGNCCRYVVTWKKTRFATIRRARNIMVPLSLAVYALLQHSFGIGHLPEVLAGIAISALVASYVAERLEKQEILVTLANVKESTERAIEQIGMNYNNARMVNEVGQALSRQTRTDEVLRNVIGVIEKRLCYDRGVIMLADDRKSRLRFSTGFGYSDKQLEALLNKSFDLTSPGSQGVFVASFRDKESKFVGDFSELEHLHSEQSVALSREMEAESFICCPIVCEGESLGIIAVDNNTSKRPLTHSDLSLLTGIAPVIGMSLRNAIYLEREQRMAEQIRQSQKMESVGVLAGGIAHDFNNLLTGMMGFVTLAQMKLAEDDDVQPFLEQVMSAAEKAASLTQGLLAFSRKQVNHPEPVNLNQVVENVRKLLSRLVTNKIRMNFELCDATLPVVADSSQIDQLFTNLANNARDAMPEGGTLTISTGSMDITEEWVYEHGFGVIGSYAVITVTDTGVGMDEVTKSHVLEPFFTTKEVGKGSGLGLAIVYGIVKQHDGYLVIDSKPGEGTTFKILLPLIGGIPAGIDVGDQPAAL</sequence>
<dbReference type="InterPro" id="IPR036097">
    <property type="entry name" value="HisK_dim/P_sf"/>
</dbReference>
<dbReference type="CDD" id="cd00082">
    <property type="entry name" value="HisKA"/>
    <property type="match status" value="1"/>
</dbReference>
<dbReference type="SMART" id="SM00388">
    <property type="entry name" value="HisKA"/>
    <property type="match status" value="1"/>
</dbReference>
<gene>
    <name evidence="5" type="ORF">E4633_01375</name>
</gene>
<name>A0A4S1CKA3_9BACT</name>
<evidence type="ECO:0000256" key="1">
    <source>
        <dbReference type="ARBA" id="ARBA00000085"/>
    </source>
</evidence>
<dbReference type="PRINTS" id="PR00344">
    <property type="entry name" value="BCTRLSENSOR"/>
</dbReference>
<dbReference type="Proteomes" id="UP000306416">
    <property type="component" value="Unassembled WGS sequence"/>
</dbReference>
<keyword evidence="5" id="KW-0418">Kinase</keyword>
<dbReference type="GO" id="GO:0000155">
    <property type="term" value="F:phosphorelay sensor kinase activity"/>
    <property type="evidence" value="ECO:0007669"/>
    <property type="project" value="InterPro"/>
</dbReference>
<dbReference type="EC" id="2.7.13.3" evidence="2"/>
<protein>
    <recommendedName>
        <fullName evidence="2">histidine kinase</fullName>
        <ecNumber evidence="2">2.7.13.3</ecNumber>
    </recommendedName>
</protein>
<comment type="catalytic activity">
    <reaction evidence="1">
        <text>ATP + protein L-histidine = ADP + protein N-phospho-L-histidine.</text>
        <dbReference type="EC" id="2.7.13.3"/>
    </reaction>
</comment>
<evidence type="ECO:0000256" key="3">
    <source>
        <dbReference type="ARBA" id="ARBA00022553"/>
    </source>
</evidence>
<reference evidence="5 6" key="1">
    <citation type="submission" date="2019-04" db="EMBL/GenBank/DDBJ databases">
        <title>Geobacter oryzae sp. nov., ferric-reducing bacteria isolated from paddy soil.</title>
        <authorList>
            <person name="Xu Z."/>
            <person name="Masuda Y."/>
            <person name="Itoh H."/>
            <person name="Senoo K."/>
        </authorList>
    </citation>
    <scope>NUCLEOTIDE SEQUENCE [LARGE SCALE GENOMIC DNA]</scope>
    <source>
        <strain evidence="5 6">Red111</strain>
    </source>
</reference>
<dbReference type="EMBL" id="SRSC01000001">
    <property type="protein sequence ID" value="TGU74147.1"/>
    <property type="molecule type" value="Genomic_DNA"/>
</dbReference>
<dbReference type="RefSeq" id="WP_135868485.1">
    <property type="nucleotide sequence ID" value="NZ_SRSC01000001.1"/>
</dbReference>
<keyword evidence="6" id="KW-1185">Reference proteome</keyword>
<dbReference type="Pfam" id="PF02518">
    <property type="entry name" value="HATPase_c"/>
    <property type="match status" value="1"/>
</dbReference>
<dbReference type="PANTHER" id="PTHR43065">
    <property type="entry name" value="SENSOR HISTIDINE KINASE"/>
    <property type="match status" value="1"/>
</dbReference>
<dbReference type="SUPFAM" id="SSF55874">
    <property type="entry name" value="ATPase domain of HSP90 chaperone/DNA topoisomerase II/histidine kinase"/>
    <property type="match status" value="1"/>
</dbReference>
<keyword evidence="5" id="KW-0808">Transferase</keyword>
<dbReference type="Pfam" id="PF00512">
    <property type="entry name" value="HisKA"/>
    <property type="match status" value="1"/>
</dbReference>
<dbReference type="SMART" id="SM00065">
    <property type="entry name" value="GAF"/>
    <property type="match status" value="1"/>
</dbReference>
<dbReference type="SUPFAM" id="SSF55781">
    <property type="entry name" value="GAF domain-like"/>
    <property type="match status" value="1"/>
</dbReference>
<feature type="domain" description="Histidine kinase" evidence="4">
    <location>
        <begin position="463"/>
        <end position="686"/>
    </location>
</feature>